<name>A0A382NI83_9ZZZZ</name>
<reference evidence="2" key="1">
    <citation type="submission" date="2018-05" db="EMBL/GenBank/DDBJ databases">
        <authorList>
            <person name="Lanie J.A."/>
            <person name="Ng W.-L."/>
            <person name="Kazmierczak K.M."/>
            <person name="Andrzejewski T.M."/>
            <person name="Davidsen T.M."/>
            <person name="Wayne K.J."/>
            <person name="Tettelin H."/>
            <person name="Glass J.I."/>
            <person name="Rusch D."/>
            <person name="Podicherti R."/>
            <person name="Tsui H.-C.T."/>
            <person name="Winkler M.E."/>
        </authorList>
    </citation>
    <scope>NUCLEOTIDE SEQUENCE</scope>
</reference>
<protein>
    <submittedName>
        <fullName evidence="2">Uncharacterized protein</fullName>
    </submittedName>
</protein>
<organism evidence="2">
    <name type="scientific">marine metagenome</name>
    <dbReference type="NCBI Taxonomy" id="408172"/>
    <lineage>
        <taxon>unclassified sequences</taxon>
        <taxon>metagenomes</taxon>
        <taxon>ecological metagenomes</taxon>
    </lineage>
</organism>
<dbReference type="EMBL" id="UINC01100692">
    <property type="protein sequence ID" value="SVC60943.1"/>
    <property type="molecule type" value="Genomic_DNA"/>
</dbReference>
<keyword evidence="1" id="KW-1133">Transmembrane helix</keyword>
<feature type="transmembrane region" description="Helical" evidence="1">
    <location>
        <begin position="338"/>
        <end position="358"/>
    </location>
</feature>
<feature type="transmembrane region" description="Helical" evidence="1">
    <location>
        <begin position="311"/>
        <end position="332"/>
    </location>
</feature>
<feature type="non-terminal residue" evidence="2">
    <location>
        <position position="1"/>
    </location>
</feature>
<evidence type="ECO:0000256" key="1">
    <source>
        <dbReference type="SAM" id="Phobius"/>
    </source>
</evidence>
<dbReference type="AlphaFoldDB" id="A0A382NI83"/>
<evidence type="ECO:0000313" key="2">
    <source>
        <dbReference type="EMBL" id="SVC60943.1"/>
    </source>
</evidence>
<sequence>DCKIETSFTLNIYEAIGYLYLDITLNIDKELLLKILNRNLHLTNAIIGKGKIKDGDEIKDASSFLIPLMINGIYTNATLSENLEPKLSTISDELNDFTKNTHVKPILGGLELSLDPMINPCTYSLIEDFEDEIEINSYWKDISYIKNTLFEDVNSEIRLLKDKNLLDSVKDMNYFGNNKADFLFKSYKMCEHWFFIINNEISNIRENISTENSNPYYWKQLKNKNEILDLNFLEFNTYIMKHIDLLPGHPTRLRIKEDYRNNSKKVQKDRIDMLFKYIDQVKSALMNLSTPGHSHDEMFLQEETEKVNDRILMLSFIAMSIPSIGAILAPGISNFIKIMAGCGILLLPVIYILIRGIIKKIRFNKNK</sequence>
<proteinExistence type="predicted"/>
<keyword evidence="1" id="KW-0812">Transmembrane</keyword>
<gene>
    <name evidence="2" type="ORF">METZ01_LOCUS313797</name>
</gene>
<feature type="non-terminal residue" evidence="2">
    <location>
        <position position="367"/>
    </location>
</feature>
<keyword evidence="1" id="KW-0472">Membrane</keyword>
<accession>A0A382NI83</accession>